<dbReference type="SUPFAM" id="SSF54001">
    <property type="entry name" value="Cysteine proteinases"/>
    <property type="match status" value="1"/>
</dbReference>
<dbReference type="InterPro" id="IPR038765">
    <property type="entry name" value="Papain-like_cys_pep_sf"/>
</dbReference>
<keyword evidence="3" id="KW-1185">Reference proteome</keyword>
<protein>
    <submittedName>
        <fullName evidence="2">Permuted papain-like amidase enzyme, YaeF/YiiX, C92 family</fullName>
    </submittedName>
</protein>
<evidence type="ECO:0000313" key="2">
    <source>
        <dbReference type="EMBL" id="SMC23175.1"/>
    </source>
</evidence>
<organism evidence="2 3">
    <name type="scientific">Andreprevotia lacus DSM 23236</name>
    <dbReference type="NCBI Taxonomy" id="1121001"/>
    <lineage>
        <taxon>Bacteria</taxon>
        <taxon>Pseudomonadati</taxon>
        <taxon>Pseudomonadota</taxon>
        <taxon>Betaproteobacteria</taxon>
        <taxon>Neisseriales</taxon>
        <taxon>Chitinibacteraceae</taxon>
        <taxon>Andreprevotia</taxon>
    </lineage>
</organism>
<dbReference type="Gene3D" id="3.90.1720.10">
    <property type="entry name" value="endopeptidase domain like (from Nostoc punctiforme)"/>
    <property type="match status" value="1"/>
</dbReference>
<reference evidence="2 3" key="1">
    <citation type="submission" date="2017-04" db="EMBL/GenBank/DDBJ databases">
        <authorList>
            <person name="Afonso C.L."/>
            <person name="Miller P.J."/>
            <person name="Scott M.A."/>
            <person name="Spackman E."/>
            <person name="Goraichik I."/>
            <person name="Dimitrov K.M."/>
            <person name="Suarez D.L."/>
            <person name="Swayne D.E."/>
        </authorList>
    </citation>
    <scope>NUCLEOTIDE SEQUENCE [LARGE SCALE GENOMIC DNA]</scope>
    <source>
        <strain evidence="2 3">DSM 23236</strain>
    </source>
</reference>
<dbReference type="PROSITE" id="PS51257">
    <property type="entry name" value="PROKAR_LIPOPROTEIN"/>
    <property type="match status" value="1"/>
</dbReference>
<keyword evidence="1" id="KW-0732">Signal</keyword>
<feature type="signal peptide" evidence="1">
    <location>
        <begin position="1"/>
        <end position="19"/>
    </location>
</feature>
<dbReference type="OrthoDB" id="6534631at2"/>
<name>A0A1W1XGQ0_9NEIS</name>
<proteinExistence type="predicted"/>
<evidence type="ECO:0000313" key="3">
    <source>
        <dbReference type="Proteomes" id="UP000192761"/>
    </source>
</evidence>
<sequence>MRSLVALLFASLLAGCAVGVRQLPDESGQPQKLVFQRPGLSPQNGGQLISAAELRPGDIILSAADGITSTGIRLFTLAPVSHAAVYLGDDEIAEAVGEGVRVRKVAEVLADESVVVAFRRNDLSVVQAAEIRRFAEAQVGQRYNYVGVLLLAPFSLERRLCDLPVLPGMVRDGCLRGLATIQLGTSNNERFFCSQFVLEAYARAGLPITDANSRWVSPADIMHMREDDVPSIRATQPLVYVGHLKFQPPPPVERVVQR</sequence>
<dbReference type="RefSeq" id="WP_084090250.1">
    <property type="nucleotide sequence ID" value="NZ_FWXD01000007.1"/>
</dbReference>
<dbReference type="EMBL" id="FWXD01000007">
    <property type="protein sequence ID" value="SMC23175.1"/>
    <property type="molecule type" value="Genomic_DNA"/>
</dbReference>
<accession>A0A1W1XGQ0</accession>
<dbReference type="Proteomes" id="UP000192761">
    <property type="component" value="Unassembled WGS sequence"/>
</dbReference>
<evidence type="ECO:0000256" key="1">
    <source>
        <dbReference type="SAM" id="SignalP"/>
    </source>
</evidence>
<feature type="chain" id="PRO_5012303323" evidence="1">
    <location>
        <begin position="20"/>
        <end position="258"/>
    </location>
</feature>
<dbReference type="AlphaFoldDB" id="A0A1W1XGQ0"/>
<dbReference type="NCBIfam" id="NF008552">
    <property type="entry name" value="PRK11479.1"/>
    <property type="match status" value="1"/>
</dbReference>
<dbReference type="STRING" id="1121001.SAMN02745857_01573"/>
<gene>
    <name evidence="2" type="ORF">SAMN02745857_01573</name>
</gene>